<keyword evidence="2" id="KW-0472">Membrane</keyword>
<evidence type="ECO:0000259" key="4">
    <source>
        <dbReference type="Pfam" id="PF04355"/>
    </source>
</evidence>
<evidence type="ECO:0000256" key="1">
    <source>
        <dbReference type="ARBA" id="ARBA00022729"/>
    </source>
</evidence>
<evidence type="ECO:0000256" key="3">
    <source>
        <dbReference type="SAM" id="SignalP"/>
    </source>
</evidence>
<dbReference type="GO" id="GO:0019867">
    <property type="term" value="C:outer membrane"/>
    <property type="evidence" value="ECO:0007669"/>
    <property type="project" value="InterPro"/>
</dbReference>
<proteinExistence type="predicted"/>
<protein>
    <submittedName>
        <fullName evidence="5">Beta-barrel assembly machine subunit BamE</fullName>
    </submittedName>
</protein>
<evidence type="ECO:0000313" key="5">
    <source>
        <dbReference type="EMBL" id="SNS79628.1"/>
    </source>
</evidence>
<accession>A0A239HF14</accession>
<dbReference type="EMBL" id="FZOT01000006">
    <property type="protein sequence ID" value="SNS79628.1"/>
    <property type="molecule type" value="Genomic_DNA"/>
</dbReference>
<dbReference type="InterPro" id="IPR037873">
    <property type="entry name" value="BamE-like"/>
</dbReference>
<organism evidence="5 6">
    <name type="scientific">Noviherbaspirillum humi</name>
    <dbReference type="NCBI Taxonomy" id="1688639"/>
    <lineage>
        <taxon>Bacteria</taxon>
        <taxon>Pseudomonadati</taxon>
        <taxon>Pseudomonadota</taxon>
        <taxon>Betaproteobacteria</taxon>
        <taxon>Burkholderiales</taxon>
        <taxon>Oxalobacteraceae</taxon>
        <taxon>Noviherbaspirillum</taxon>
    </lineage>
</organism>
<dbReference type="AlphaFoldDB" id="A0A239HF14"/>
<evidence type="ECO:0000313" key="6">
    <source>
        <dbReference type="Proteomes" id="UP000198284"/>
    </source>
</evidence>
<keyword evidence="6" id="KW-1185">Reference proteome</keyword>
<gene>
    <name evidence="5" type="ORF">SAMN06265795_106215</name>
</gene>
<evidence type="ECO:0000256" key="2">
    <source>
        <dbReference type="ARBA" id="ARBA00023136"/>
    </source>
</evidence>
<feature type="domain" description="Outer membrane protein assembly factor BamE" evidence="4">
    <location>
        <begin position="93"/>
        <end position="150"/>
    </location>
</feature>
<keyword evidence="1 3" id="KW-0732">Signal</keyword>
<reference evidence="5 6" key="1">
    <citation type="submission" date="2017-06" db="EMBL/GenBank/DDBJ databases">
        <authorList>
            <person name="Kim H.J."/>
            <person name="Triplett B.A."/>
        </authorList>
    </citation>
    <scope>NUCLEOTIDE SEQUENCE [LARGE SCALE GENOMIC DNA]</scope>
    <source>
        <strain evidence="5 6">U15</strain>
    </source>
</reference>
<sequence>MFSLRKLLIMSLFSFLLGACDKNGNPIQEFGLDKLEKGVSTEAEVRMVMGKPDTVWEDDDGSRTLEYPKGPAGSRTWMFHIDKGGKLRDYEQVLTMENFARIKPGMSEDDVRRMLGKPRSVAQYKRKKEEVWDWKYLEGPNDRLFNVHFDINTRKVTGTSTSDVNMGG</sequence>
<dbReference type="Gene3D" id="3.30.1450.10">
    <property type="match status" value="1"/>
</dbReference>
<dbReference type="PROSITE" id="PS51257">
    <property type="entry name" value="PROKAR_LIPOPROTEIN"/>
    <property type="match status" value="1"/>
</dbReference>
<dbReference type="OrthoDB" id="5297256at2"/>
<dbReference type="Proteomes" id="UP000198284">
    <property type="component" value="Unassembled WGS sequence"/>
</dbReference>
<name>A0A239HF14_9BURK</name>
<feature type="signal peptide" evidence="3">
    <location>
        <begin position="1"/>
        <end position="19"/>
    </location>
</feature>
<dbReference type="InterPro" id="IPR007450">
    <property type="entry name" value="BamE_dom"/>
</dbReference>
<feature type="chain" id="PRO_5013122502" evidence="3">
    <location>
        <begin position="20"/>
        <end position="168"/>
    </location>
</feature>
<dbReference type="Pfam" id="PF04355">
    <property type="entry name" value="BamE"/>
    <property type="match status" value="1"/>
</dbReference>